<keyword evidence="3" id="KW-1185">Reference proteome</keyword>
<proteinExistence type="predicted"/>
<dbReference type="Gene3D" id="2.130.10.10">
    <property type="entry name" value="YVTN repeat-like/Quinoprotein amine dehydrogenase"/>
    <property type="match status" value="1"/>
</dbReference>
<dbReference type="PANTHER" id="PTHR15496:SF2">
    <property type="entry name" value="GENERAL TRANSCRIPTION FACTOR 3C POLYPEPTIDE 4"/>
    <property type="match status" value="1"/>
</dbReference>
<dbReference type="PANTHER" id="PTHR15496">
    <property type="entry name" value="GENERAL TRANSCRIPTION FACTOR 3C POLYPEPTIDE 4 FAMILY"/>
    <property type="match status" value="1"/>
</dbReference>
<dbReference type="AlphaFoldDB" id="A0A139AL67"/>
<dbReference type="EMBL" id="KQ965746">
    <property type="protein sequence ID" value="KXS17529.1"/>
    <property type="molecule type" value="Genomic_DNA"/>
</dbReference>
<gene>
    <name evidence="2" type="ORF">M427DRAFT_253203</name>
</gene>
<dbReference type="GO" id="GO:0006384">
    <property type="term" value="P:transcription initiation at RNA polymerase III promoter"/>
    <property type="evidence" value="ECO:0007669"/>
    <property type="project" value="InterPro"/>
</dbReference>
<dbReference type="Pfam" id="PF12657">
    <property type="entry name" value="TFIIIC_delta"/>
    <property type="match status" value="1"/>
</dbReference>
<evidence type="ECO:0000313" key="3">
    <source>
        <dbReference type="Proteomes" id="UP000070544"/>
    </source>
</evidence>
<feature type="domain" description="Transcription factor IIIC 90kDa subunit N-terminal" evidence="1">
    <location>
        <begin position="21"/>
        <end position="120"/>
    </location>
</feature>
<dbReference type="InterPro" id="IPR015943">
    <property type="entry name" value="WD40/YVTN_repeat-like_dom_sf"/>
</dbReference>
<name>A0A139AL67_GONPJ</name>
<reference evidence="2 3" key="1">
    <citation type="journal article" date="2015" name="Genome Biol. Evol.">
        <title>Phylogenomic analyses indicate that early fungi evolved digesting cell walls of algal ancestors of land plants.</title>
        <authorList>
            <person name="Chang Y."/>
            <person name="Wang S."/>
            <person name="Sekimoto S."/>
            <person name="Aerts A.L."/>
            <person name="Choi C."/>
            <person name="Clum A."/>
            <person name="LaButti K.M."/>
            <person name="Lindquist E.A."/>
            <person name="Yee Ngan C."/>
            <person name="Ohm R.A."/>
            <person name="Salamov A.A."/>
            <person name="Grigoriev I.V."/>
            <person name="Spatafora J.W."/>
            <person name="Berbee M.L."/>
        </authorList>
    </citation>
    <scope>NUCLEOTIDE SEQUENCE [LARGE SCALE GENOMIC DNA]</scope>
    <source>
        <strain evidence="2 3">JEL478</strain>
    </source>
</reference>
<dbReference type="Proteomes" id="UP000070544">
    <property type="component" value="Unassembled WGS sequence"/>
</dbReference>
<dbReference type="GO" id="GO:0004402">
    <property type="term" value="F:histone acetyltransferase activity"/>
    <property type="evidence" value="ECO:0007669"/>
    <property type="project" value="InterPro"/>
</dbReference>
<dbReference type="InterPro" id="IPR044230">
    <property type="entry name" value="GTF3C4"/>
</dbReference>
<protein>
    <recommendedName>
        <fullName evidence="1">Transcription factor IIIC 90kDa subunit N-terminal domain-containing protein</fullName>
    </recommendedName>
</protein>
<evidence type="ECO:0000259" key="1">
    <source>
        <dbReference type="Pfam" id="PF12657"/>
    </source>
</evidence>
<dbReference type="OrthoDB" id="421374at2759"/>
<dbReference type="STRING" id="1344416.A0A139AL67"/>
<organism evidence="2 3">
    <name type="scientific">Gonapodya prolifera (strain JEL478)</name>
    <name type="common">Monoblepharis prolifera</name>
    <dbReference type="NCBI Taxonomy" id="1344416"/>
    <lineage>
        <taxon>Eukaryota</taxon>
        <taxon>Fungi</taxon>
        <taxon>Fungi incertae sedis</taxon>
        <taxon>Chytridiomycota</taxon>
        <taxon>Chytridiomycota incertae sedis</taxon>
        <taxon>Monoblepharidomycetes</taxon>
        <taxon>Monoblepharidales</taxon>
        <taxon>Gonapodyaceae</taxon>
        <taxon>Gonapodya</taxon>
    </lineage>
</organism>
<evidence type="ECO:0000313" key="2">
    <source>
        <dbReference type="EMBL" id="KXS17529.1"/>
    </source>
</evidence>
<dbReference type="SUPFAM" id="SSF50978">
    <property type="entry name" value="WD40 repeat-like"/>
    <property type="match status" value="1"/>
</dbReference>
<sequence>MAKSSKPGSWRPRSADFLEDGVRMACWSPLGVGRFGGTLIAILSISHGVVVYHPPGDPFSGDWVPLLDISDSLLEHFERTSQVTLDKIETMCISWSPLFEEISFISCGNKEGTITHWRFVPRPSSVTLSCVSTGFGGWITSLRWSKHSFDDVTRTSHAQLLVSTSDGSSFVLAMTFEPATGELKETGRILIPTKSSSPPGSVSFLDRFGTYDHVSPAIVTKGPCAQIVTVHGDILSEAHVALPANGGVADRPSAAILMTHEYF</sequence>
<dbReference type="InterPro" id="IPR024761">
    <property type="entry name" value="TFIIIC_delta_N"/>
</dbReference>
<dbReference type="InterPro" id="IPR036322">
    <property type="entry name" value="WD40_repeat_dom_sf"/>
</dbReference>
<dbReference type="GO" id="GO:0000127">
    <property type="term" value="C:transcription factor TFIIIC complex"/>
    <property type="evidence" value="ECO:0007669"/>
    <property type="project" value="InterPro"/>
</dbReference>
<accession>A0A139AL67</accession>